<proteinExistence type="predicted"/>
<dbReference type="EMBL" id="LSDL01000037">
    <property type="protein sequence ID" value="KXB78802.1"/>
    <property type="molecule type" value="Genomic_DNA"/>
</dbReference>
<dbReference type="PATRIC" id="fig|419005.5.peg.849"/>
<accession>A0A134BFS6</accession>
<dbReference type="AlphaFoldDB" id="A0A134BFS6"/>
<gene>
    <name evidence="1" type="ORF">HMPREF1860_00847</name>
</gene>
<evidence type="ECO:0000313" key="1">
    <source>
        <dbReference type="EMBL" id="KXB78802.1"/>
    </source>
</evidence>
<sequence length="51" mass="6173">MLYIHNSSHLAFCYYYHHDIVDDDCLLLVSNSNYATKIYFFSFPTKEKEKF</sequence>
<reference evidence="1 2" key="1">
    <citation type="submission" date="2016-01" db="EMBL/GenBank/DDBJ databases">
        <authorList>
            <person name="Oliw E.H."/>
        </authorList>
    </citation>
    <scope>NUCLEOTIDE SEQUENCE [LARGE SCALE GENOMIC DNA]</scope>
    <source>
        <strain evidence="1 2">DNF00307</strain>
    </source>
</reference>
<name>A0A134BFS6_9BACT</name>
<evidence type="ECO:0000313" key="2">
    <source>
        <dbReference type="Proteomes" id="UP000070531"/>
    </source>
</evidence>
<comment type="caution">
    <text evidence="1">The sequence shown here is derived from an EMBL/GenBank/DDBJ whole genome shotgun (WGS) entry which is preliminary data.</text>
</comment>
<dbReference type="Proteomes" id="UP000070531">
    <property type="component" value="Unassembled WGS sequence"/>
</dbReference>
<organism evidence="1">
    <name type="scientific">Prevotella amnii</name>
    <dbReference type="NCBI Taxonomy" id="419005"/>
    <lineage>
        <taxon>Bacteria</taxon>
        <taxon>Pseudomonadati</taxon>
        <taxon>Bacteroidota</taxon>
        <taxon>Bacteroidia</taxon>
        <taxon>Bacteroidales</taxon>
        <taxon>Prevotellaceae</taxon>
        <taxon>Prevotella</taxon>
    </lineage>
</organism>
<protein>
    <submittedName>
        <fullName evidence="1">Uncharacterized protein</fullName>
    </submittedName>
</protein>